<feature type="region of interest" description="Disordered" evidence="6">
    <location>
        <begin position="288"/>
        <end position="335"/>
    </location>
</feature>
<keyword evidence="4" id="KW-0804">Transcription</keyword>
<dbReference type="GO" id="GO:0005634">
    <property type="term" value="C:nucleus"/>
    <property type="evidence" value="ECO:0007669"/>
    <property type="project" value="UniProtKB-SubCell"/>
</dbReference>
<evidence type="ECO:0000313" key="11">
    <source>
        <dbReference type="Proteomes" id="UP001162541"/>
    </source>
</evidence>
<dbReference type="InterPro" id="IPR036576">
    <property type="entry name" value="WRKY_dom_sf"/>
</dbReference>
<evidence type="ECO:0000313" key="8">
    <source>
        <dbReference type="EMBL" id="BBN06010.1"/>
    </source>
</evidence>
<feature type="compositionally biased region" description="Polar residues" evidence="6">
    <location>
        <begin position="289"/>
        <end position="300"/>
    </location>
</feature>
<dbReference type="SMART" id="SM00774">
    <property type="entry name" value="WRKY"/>
    <property type="match status" value="1"/>
</dbReference>
<evidence type="ECO:0000256" key="4">
    <source>
        <dbReference type="ARBA" id="ARBA00023163"/>
    </source>
</evidence>
<gene>
    <name evidence="9" type="ORF">AXG93_1024s1190</name>
    <name evidence="8" type="ORF">Mp_3g17660</name>
</gene>
<dbReference type="AlphaFoldDB" id="A0A176VPX9"/>
<name>A0A176VPX9_MARPO</name>
<evidence type="ECO:0000256" key="1">
    <source>
        <dbReference type="ARBA" id="ARBA00004123"/>
    </source>
</evidence>
<proteinExistence type="predicted"/>
<feature type="compositionally biased region" description="Polar residues" evidence="6">
    <location>
        <begin position="223"/>
        <end position="235"/>
    </location>
</feature>
<keyword evidence="10" id="KW-1185">Reference proteome</keyword>
<evidence type="ECO:0000256" key="2">
    <source>
        <dbReference type="ARBA" id="ARBA00023015"/>
    </source>
</evidence>
<evidence type="ECO:0000256" key="5">
    <source>
        <dbReference type="ARBA" id="ARBA00023242"/>
    </source>
</evidence>
<dbReference type="EMBL" id="LVLJ01003216">
    <property type="protein sequence ID" value="OAE22351.1"/>
    <property type="molecule type" value="Genomic_DNA"/>
</dbReference>
<keyword evidence="3" id="KW-0238">DNA-binding</keyword>
<evidence type="ECO:0000256" key="3">
    <source>
        <dbReference type="ARBA" id="ARBA00023125"/>
    </source>
</evidence>
<dbReference type="EMBL" id="AP019868">
    <property type="protein sequence ID" value="BBN06010.1"/>
    <property type="molecule type" value="Genomic_DNA"/>
</dbReference>
<organism evidence="9 10">
    <name type="scientific">Marchantia polymorpha subsp. ruderalis</name>
    <dbReference type="NCBI Taxonomy" id="1480154"/>
    <lineage>
        <taxon>Eukaryota</taxon>
        <taxon>Viridiplantae</taxon>
        <taxon>Streptophyta</taxon>
        <taxon>Embryophyta</taxon>
        <taxon>Marchantiophyta</taxon>
        <taxon>Marchantiopsida</taxon>
        <taxon>Marchantiidae</taxon>
        <taxon>Marchantiales</taxon>
        <taxon>Marchantiaceae</taxon>
        <taxon>Marchantia</taxon>
    </lineage>
</organism>
<dbReference type="InterPro" id="IPR003657">
    <property type="entry name" value="WRKY_dom"/>
</dbReference>
<dbReference type="PANTHER" id="PTHR31429">
    <property type="entry name" value="WRKY TRANSCRIPTION FACTOR 36-RELATED"/>
    <property type="match status" value="1"/>
</dbReference>
<feature type="compositionally biased region" description="Polar residues" evidence="6">
    <location>
        <begin position="195"/>
        <end position="205"/>
    </location>
</feature>
<dbReference type="PROSITE" id="PS50811">
    <property type="entry name" value="WRKY"/>
    <property type="match status" value="1"/>
</dbReference>
<feature type="compositionally biased region" description="Polar residues" evidence="6">
    <location>
        <begin position="66"/>
        <end position="83"/>
    </location>
</feature>
<sequence>MGLNNDESRSTEAISSQRLRSQRIELSVALPFEISSEMALTVDSGSPPQSHASNTATVASHFVSLSTNTRETDVPRTTQQFLENESRHPMNLRNGSNDRPTVEDGSPPLSPQRPSQSNSDLHNQLKRTRTEMEHMIDENQQMRKVLSLMTAEYNALYQQLVTTVALQQQQGKTEKFSQLSQVPLATALNVEVVQGNGQRASPQRSFTEHSSHSAGSERSRSATPTGSAQVSSRSPGRSKHGDKQTSPLRVKLEDDTNQKIIVQALPTVMPMDTDKAAVNMFRAYKEESSSQAIDASNPSESPELGFASEARESASQDEPSVAEQLEQNGWPPNKRMKSVLQDTSVRNARVSVRTRTDAPTMNDGCQWRKYGQKLAKGNPCPRAYYRCTVAPGCPVRKQVQRCAEDRSILTTTYEGTHSHPLPAAAVAMASTTSAAAGMLLLGSTSSSDRAEGLGSDNSFNLGTHSMPIISASAPFPTITLDLTNNPAANQMHLDAANGNRQPYTFSMAQNGIQMHAPSMMAPVQSSYYGAAKPPSGTFQMYSGNPLMVQFQGGNTARGPQLLADSVTAATAAITSDPNFTAALAAAITSILSSQPNNQLAATNSSSLGEALRGALSSHGLPITAAKKDTASRST</sequence>
<feature type="region of interest" description="Disordered" evidence="6">
    <location>
        <begin position="195"/>
        <end position="254"/>
    </location>
</feature>
<reference evidence="8" key="2">
    <citation type="journal article" date="2019" name="Curr. Biol.">
        <title>Chromatin organization in early land plants reveals an ancestral association between H3K27me3, transposons, and constitutive heterochromatin.</title>
        <authorList>
            <person name="Montgomery S.A."/>
            <person name="Tanizawa Y."/>
            <person name="Galik B."/>
            <person name="Wang N."/>
            <person name="Ito T."/>
            <person name="Mochizuki T."/>
            <person name="Akimcheva S."/>
            <person name="Bowman J."/>
            <person name="Cognat V."/>
            <person name="Drouard L."/>
            <person name="Ekker H."/>
            <person name="Houng S."/>
            <person name="Kohchi T."/>
            <person name="Lin S."/>
            <person name="Liu L.D."/>
            <person name="Nakamura Y."/>
            <person name="Valeeva L.R."/>
            <person name="Shakirov E.V."/>
            <person name="Shippen D.E."/>
            <person name="Wei W."/>
            <person name="Yagura M."/>
            <person name="Yamaoka S."/>
            <person name="Yamato K.T."/>
            <person name="Liu C."/>
            <person name="Berger F."/>
        </authorList>
    </citation>
    <scope>NUCLEOTIDE SEQUENCE [LARGE SCALE GENOMIC DNA]</scope>
    <source>
        <strain evidence="8">Tak-1</strain>
    </source>
</reference>
<feature type="domain" description="WRKY" evidence="7">
    <location>
        <begin position="356"/>
        <end position="422"/>
    </location>
</feature>
<comment type="subcellular location">
    <subcellularLocation>
        <location evidence="1">Nucleus</location>
    </subcellularLocation>
</comment>
<feature type="region of interest" description="Disordered" evidence="6">
    <location>
        <begin position="66"/>
        <end position="124"/>
    </location>
</feature>
<keyword evidence="2" id="KW-0805">Transcription regulation</keyword>
<evidence type="ECO:0000313" key="10">
    <source>
        <dbReference type="Proteomes" id="UP000077202"/>
    </source>
</evidence>
<evidence type="ECO:0000313" key="9">
    <source>
        <dbReference type="EMBL" id="OAE22351.1"/>
    </source>
</evidence>
<accession>A0A176VPX9</accession>
<protein>
    <recommendedName>
        <fullName evidence="7">WRKY domain-containing protein</fullName>
    </recommendedName>
</protein>
<dbReference type="Proteomes" id="UP001162541">
    <property type="component" value="Chromosome 3"/>
</dbReference>
<dbReference type="InterPro" id="IPR044810">
    <property type="entry name" value="WRKY_plant"/>
</dbReference>
<reference evidence="11" key="3">
    <citation type="journal article" date="2020" name="Curr. Biol.">
        <title>Chromatin organization in early land plants reveals an ancestral association between H3K27me3, transposons, and constitutive heterochromatin.</title>
        <authorList>
            <person name="Montgomery S.A."/>
            <person name="Tanizawa Y."/>
            <person name="Galik B."/>
            <person name="Wang N."/>
            <person name="Ito T."/>
            <person name="Mochizuki T."/>
            <person name="Akimcheva S."/>
            <person name="Bowman J.L."/>
            <person name="Cognat V."/>
            <person name="Marechal-Drouard L."/>
            <person name="Ekker H."/>
            <person name="Hong S.F."/>
            <person name="Kohchi T."/>
            <person name="Lin S.S."/>
            <person name="Liu L.D."/>
            <person name="Nakamura Y."/>
            <person name="Valeeva L.R."/>
            <person name="Shakirov E.V."/>
            <person name="Shippen D.E."/>
            <person name="Wei W.L."/>
            <person name="Yagura M."/>
            <person name="Yamaoka S."/>
            <person name="Yamato K.T."/>
            <person name="Liu C."/>
            <person name="Berger F."/>
        </authorList>
    </citation>
    <scope>NUCLEOTIDE SEQUENCE [LARGE SCALE GENOMIC DNA]</scope>
    <source>
        <strain evidence="11">Tak-1</strain>
    </source>
</reference>
<evidence type="ECO:0000256" key="6">
    <source>
        <dbReference type="SAM" id="MobiDB-lite"/>
    </source>
</evidence>
<dbReference type="Gene3D" id="2.20.25.80">
    <property type="entry name" value="WRKY domain"/>
    <property type="match status" value="1"/>
</dbReference>
<reference evidence="9 10" key="1">
    <citation type="submission" date="2016-03" db="EMBL/GenBank/DDBJ databases">
        <title>Mechanisms controlling the formation of the plant cell surface in tip-growing cells are functionally conserved among land plants.</title>
        <authorList>
            <person name="Honkanen S."/>
            <person name="Jones V.A."/>
            <person name="Morieri G."/>
            <person name="Champion C."/>
            <person name="Hetherington A.J."/>
            <person name="Kelly S."/>
            <person name="Saint-Marcoux D."/>
            <person name="Proust H."/>
            <person name="Prescott H."/>
            <person name="Dolan L."/>
        </authorList>
    </citation>
    <scope>NUCLEOTIDE SEQUENCE [LARGE SCALE GENOMIC DNA]</scope>
    <source>
        <strain evidence="10">cv. Tak-1 and cv. Tak-2</strain>
        <tissue evidence="9">Whole gametophyte</tissue>
    </source>
</reference>
<dbReference type="GO" id="GO:0043565">
    <property type="term" value="F:sequence-specific DNA binding"/>
    <property type="evidence" value="ECO:0007669"/>
    <property type="project" value="InterPro"/>
</dbReference>
<dbReference type="Proteomes" id="UP000077202">
    <property type="component" value="Unassembled WGS sequence"/>
</dbReference>
<evidence type="ECO:0000259" key="7">
    <source>
        <dbReference type="PROSITE" id="PS50811"/>
    </source>
</evidence>
<dbReference type="GO" id="GO:0003700">
    <property type="term" value="F:DNA-binding transcription factor activity"/>
    <property type="evidence" value="ECO:0007669"/>
    <property type="project" value="InterPro"/>
</dbReference>
<dbReference type="FunFam" id="2.20.25.80:FF:000002">
    <property type="entry name" value="probable WRKY transcription factor 31"/>
    <property type="match status" value="1"/>
</dbReference>
<feature type="compositionally biased region" description="Basic and acidic residues" evidence="6">
    <location>
        <begin position="206"/>
        <end position="220"/>
    </location>
</feature>
<dbReference type="SUPFAM" id="SSF118290">
    <property type="entry name" value="WRKY DNA-binding domain"/>
    <property type="match status" value="1"/>
</dbReference>
<dbReference type="PANTHER" id="PTHR31429:SF106">
    <property type="entry name" value="WRKY TRANSCRIPTION FACTOR 31-RELATED"/>
    <property type="match status" value="1"/>
</dbReference>
<dbReference type="Pfam" id="PF03106">
    <property type="entry name" value="WRKY"/>
    <property type="match status" value="1"/>
</dbReference>
<keyword evidence="5" id="KW-0539">Nucleus</keyword>